<evidence type="ECO:0000313" key="1">
    <source>
        <dbReference type="EMBL" id="XCM82691.1"/>
    </source>
</evidence>
<dbReference type="AlphaFoldDB" id="A0AAU8K3L3"/>
<organism evidence="1">
    <name type="scientific">Kitasatospora camelliae</name>
    <dbReference type="NCBI Taxonomy" id="3156397"/>
    <lineage>
        <taxon>Bacteria</taxon>
        <taxon>Bacillati</taxon>
        <taxon>Actinomycetota</taxon>
        <taxon>Actinomycetes</taxon>
        <taxon>Kitasatosporales</taxon>
        <taxon>Streptomycetaceae</taxon>
        <taxon>Kitasatospora</taxon>
    </lineage>
</organism>
<accession>A0AAU8K3L3</accession>
<dbReference type="KEGG" id="kcm:ABWK59_29150"/>
<proteinExistence type="predicted"/>
<name>A0AAU8K3L3_9ACTN</name>
<dbReference type="RefSeq" id="WP_354643623.1">
    <property type="nucleotide sequence ID" value="NZ_CP159872.1"/>
</dbReference>
<reference evidence="1" key="1">
    <citation type="submission" date="2024-06" db="EMBL/GenBank/DDBJ databases">
        <title>The genome sequences of Kitasatospora sp. strain HUAS MG31.</title>
        <authorList>
            <person name="Mo P."/>
        </authorList>
    </citation>
    <scope>NUCLEOTIDE SEQUENCE</scope>
    <source>
        <strain evidence="1">HUAS MG31</strain>
    </source>
</reference>
<evidence type="ECO:0008006" key="2">
    <source>
        <dbReference type="Google" id="ProtNLM"/>
    </source>
</evidence>
<protein>
    <recommendedName>
        <fullName evidence="2">Transglutaminase superfamily protein</fullName>
    </recommendedName>
</protein>
<dbReference type="EMBL" id="CP159872">
    <property type="protein sequence ID" value="XCM82691.1"/>
    <property type="molecule type" value="Genomic_DNA"/>
</dbReference>
<dbReference type="Gene3D" id="3.10.620.30">
    <property type="match status" value="1"/>
</dbReference>
<sequence>MTDEVELRRREYDARIRAARLRQEAFASDDGGSGLDDLVAAERELADLAGRSAAARTGEAVVLDTRPSGDTLGPASTGIGVVERIRMRHLPTAFCHLLEARLNPLVSVTLRRYRPKETRRLRVSCAVDGYSATAVETVELDTAEARTVDLLPTFHPAALAAVTELTRATLGLQVEDLDGPRTEVHRTTPIWLLARDTAPFQTLDPATGAMTDLTRYLGAFVTPHAPEVVEFTRRVADRHPERRLMGYQGTREAVEAQVRAVYEAVAEDLGLTYVNSAIAFNPEEGAAGQRVRLPRESLRNGVGNCLDGTVLLASLLENLSLRPEIVLVPGHALVGWEDWPDLGTWSHLDTTVAGGFERAVRRAAGIVSRYEAGQAATGDTTLLRRWPIRDLRAAGITPMG</sequence>
<gene>
    <name evidence="1" type="ORF">ABWK59_29150</name>
</gene>